<evidence type="ECO:0000256" key="2">
    <source>
        <dbReference type="ARBA" id="ARBA00023239"/>
    </source>
</evidence>
<proteinExistence type="inferred from homology"/>
<dbReference type="PANTHER" id="PTHR43661:SF3">
    <property type="entry name" value="D-XYLONATE DEHYDRATASE YAGF-RELATED"/>
    <property type="match status" value="1"/>
</dbReference>
<comment type="caution">
    <text evidence="5">The sequence shown here is derived from an EMBL/GenBank/DDBJ whole genome shotgun (WGS) entry which is preliminary data.</text>
</comment>
<evidence type="ECO:0000256" key="1">
    <source>
        <dbReference type="ARBA" id="ARBA00006486"/>
    </source>
</evidence>
<evidence type="ECO:0000259" key="4">
    <source>
        <dbReference type="Pfam" id="PF24877"/>
    </source>
</evidence>
<dbReference type="EMBL" id="JAVDRD010000003">
    <property type="protein sequence ID" value="MDR6510495.1"/>
    <property type="molecule type" value="Genomic_DNA"/>
</dbReference>
<feature type="domain" description="Dihydroxy-acid/6-phosphogluconate dehydratase N-terminal" evidence="3">
    <location>
        <begin position="38"/>
        <end position="353"/>
    </location>
</feature>
<dbReference type="InterPro" id="IPR037237">
    <property type="entry name" value="IlvD/EDD_N"/>
</dbReference>
<dbReference type="Proteomes" id="UP001184150">
    <property type="component" value="Unassembled WGS sequence"/>
</dbReference>
<dbReference type="RefSeq" id="WP_171794287.1">
    <property type="nucleotide sequence ID" value="NZ_JAVDRD010000003.1"/>
</dbReference>
<dbReference type="GO" id="GO:0004160">
    <property type="term" value="F:dihydroxy-acid dehydratase activity"/>
    <property type="evidence" value="ECO:0007669"/>
    <property type="project" value="UniProtKB-EC"/>
</dbReference>
<dbReference type="InterPro" id="IPR042096">
    <property type="entry name" value="Dihydro-acid_dehy_C"/>
</dbReference>
<name>A0ABU1MJH9_9SPHN</name>
<dbReference type="Gene3D" id="3.50.30.80">
    <property type="entry name" value="IlvD/EDD C-terminal domain-like"/>
    <property type="match status" value="1"/>
</dbReference>
<organism evidence="5 6">
    <name type="scientific">Novosphingobium capsulatum</name>
    <dbReference type="NCBI Taxonomy" id="13688"/>
    <lineage>
        <taxon>Bacteria</taxon>
        <taxon>Pseudomonadati</taxon>
        <taxon>Pseudomonadota</taxon>
        <taxon>Alphaproteobacteria</taxon>
        <taxon>Sphingomonadales</taxon>
        <taxon>Sphingomonadaceae</taxon>
        <taxon>Novosphingobium</taxon>
    </lineage>
</organism>
<dbReference type="Pfam" id="PF24877">
    <property type="entry name" value="ILV_EDD_C"/>
    <property type="match status" value="1"/>
</dbReference>
<dbReference type="InterPro" id="IPR020558">
    <property type="entry name" value="DiOHA_6PGluconate_deHydtase_CS"/>
</dbReference>
<evidence type="ECO:0000313" key="6">
    <source>
        <dbReference type="Proteomes" id="UP001184150"/>
    </source>
</evidence>
<dbReference type="PANTHER" id="PTHR43661">
    <property type="entry name" value="D-XYLONATE DEHYDRATASE"/>
    <property type="match status" value="1"/>
</dbReference>
<evidence type="ECO:0000259" key="3">
    <source>
        <dbReference type="Pfam" id="PF00920"/>
    </source>
</evidence>
<accession>A0ABU1MJH9</accession>
<keyword evidence="6" id="KW-1185">Reference proteome</keyword>
<dbReference type="SUPFAM" id="SSF52016">
    <property type="entry name" value="LeuD/IlvD-like"/>
    <property type="match status" value="1"/>
</dbReference>
<dbReference type="Pfam" id="PF00920">
    <property type="entry name" value="ILVD_EDD_N"/>
    <property type="match status" value="1"/>
</dbReference>
<keyword evidence="2 5" id="KW-0456">Lyase</keyword>
<dbReference type="SUPFAM" id="SSF143975">
    <property type="entry name" value="IlvD/EDD N-terminal domain-like"/>
    <property type="match status" value="1"/>
</dbReference>
<reference evidence="5 6" key="1">
    <citation type="submission" date="2023-07" db="EMBL/GenBank/DDBJ databases">
        <title>Sorghum-associated microbial communities from plants grown in Nebraska, USA.</title>
        <authorList>
            <person name="Schachtman D."/>
        </authorList>
    </citation>
    <scope>NUCLEOTIDE SEQUENCE [LARGE SCALE GENOMIC DNA]</scope>
    <source>
        <strain evidence="5 6">DS1027</strain>
    </source>
</reference>
<sequence length="568" mass="58809">MTAPDPQSQRPLRSLAANSPVRQAHWRALGLTDADLLKPKIAVVNSSSELAVCFAHLDGVAKVVKDAIRAAGGVPFEVRTTAPSDFITGAGRQGSYILAARDLVTNDIEAQVEAAMLDGMVCLTSCDKTPPGHLMAAMRLNIPTLLVIGGYQASGMVDGDPVDIEDLFSGGVGASLGKPGKHAMEDVTRNAIRGPGVCAGMATANTMHCVVEALGMCIAGSAPVRANSEKMFDAARAAGARIVEMVREDLTPRRIMTPGAFYNAAAMVLAVSGSINAIKHLQATATEGGVDADLFAIWDEVGRKVPTLAAVRPNGPVRIEGFEDAGGARAMLKQLEPLLDREVLVASGRTMGEDLADATIVDAEIIRPLDRPVSDGPSIAILKGSLAPESAVVKLGIRDGTRPEAFEGTARVFEDTASAMKAIAAGELQKGDVLVLRGQGLKGGPAMGGGASIVLFAIDAAGLARDVAFITDGQLSGLCLKGLTIAEVAPEAAVGGPIARVRDGDRIEIDVAARRLDLAVAADELARRPAPGNAFPVPADGWLGIYRRDVQPMATGAVLLDLPVGGRD</sequence>
<evidence type="ECO:0000313" key="5">
    <source>
        <dbReference type="EMBL" id="MDR6510495.1"/>
    </source>
</evidence>
<dbReference type="EC" id="4.2.1.9" evidence="5"/>
<protein>
    <submittedName>
        <fullName evidence="5">Dihydroxy-acid dehydratase</fullName>
        <ecNumber evidence="5">4.2.1.9</ecNumber>
    </submittedName>
</protein>
<gene>
    <name evidence="5" type="ORF">J2792_001361</name>
</gene>
<dbReference type="InterPro" id="IPR000581">
    <property type="entry name" value="ILV_EDD_N"/>
</dbReference>
<comment type="similarity">
    <text evidence="1">Belongs to the IlvD/Edd family.</text>
</comment>
<dbReference type="PROSITE" id="PS00886">
    <property type="entry name" value="ILVD_EDD_1"/>
    <property type="match status" value="1"/>
</dbReference>
<dbReference type="InterPro" id="IPR056740">
    <property type="entry name" value="ILV_EDD_C"/>
</dbReference>
<feature type="domain" description="Dihydroxy-acid/6-phosphogluconate dehydratase C-terminal" evidence="4">
    <location>
        <begin position="364"/>
        <end position="557"/>
    </location>
</feature>